<evidence type="ECO:0000256" key="3">
    <source>
        <dbReference type="ARBA" id="ARBA00018596"/>
    </source>
</evidence>
<dbReference type="EMBL" id="LGRX02004396">
    <property type="protein sequence ID" value="KAK3280434.1"/>
    <property type="molecule type" value="Genomic_DNA"/>
</dbReference>
<dbReference type="Pfam" id="PF04042">
    <property type="entry name" value="DNA_pol_E_B"/>
    <property type="match status" value="1"/>
</dbReference>
<feature type="compositionally biased region" description="Polar residues" evidence="7">
    <location>
        <begin position="138"/>
        <end position="149"/>
    </location>
</feature>
<reference evidence="11 12" key="1">
    <citation type="journal article" date="2015" name="Genome Biol. Evol.">
        <title>Comparative Genomics of a Bacterivorous Green Alga Reveals Evolutionary Causalities and Consequences of Phago-Mixotrophic Mode of Nutrition.</title>
        <authorList>
            <person name="Burns J.A."/>
            <person name="Paasch A."/>
            <person name="Narechania A."/>
            <person name="Kim E."/>
        </authorList>
    </citation>
    <scope>NUCLEOTIDE SEQUENCE [LARGE SCALE GENOMIC DNA]</scope>
    <source>
        <strain evidence="11 12">PLY_AMNH</strain>
    </source>
</reference>
<comment type="caution">
    <text evidence="11">The sequence shown here is derived from an EMBL/GenBank/DDBJ whole genome shotgun (WGS) entry which is preliminary data.</text>
</comment>
<evidence type="ECO:0000256" key="5">
    <source>
        <dbReference type="ARBA" id="ARBA00023242"/>
    </source>
</evidence>
<protein>
    <recommendedName>
        <fullName evidence="3 6">DNA polymerase alpha subunit B</fullName>
    </recommendedName>
</protein>
<evidence type="ECO:0000313" key="11">
    <source>
        <dbReference type="EMBL" id="KAK3280434.1"/>
    </source>
</evidence>
<organism evidence="11 12">
    <name type="scientific">Cymbomonas tetramitiformis</name>
    <dbReference type="NCBI Taxonomy" id="36881"/>
    <lineage>
        <taxon>Eukaryota</taxon>
        <taxon>Viridiplantae</taxon>
        <taxon>Chlorophyta</taxon>
        <taxon>Pyramimonadophyceae</taxon>
        <taxon>Pyramimonadales</taxon>
        <taxon>Pyramimonadaceae</taxon>
        <taxon>Cymbomonas</taxon>
    </lineage>
</organism>
<dbReference type="GO" id="GO:0003677">
    <property type="term" value="F:DNA binding"/>
    <property type="evidence" value="ECO:0007669"/>
    <property type="project" value="InterPro"/>
</dbReference>
<feature type="region of interest" description="Disordered" evidence="7">
    <location>
        <begin position="558"/>
        <end position="580"/>
    </location>
</feature>
<keyword evidence="4 6" id="KW-0235">DNA replication</keyword>
<dbReference type="InterPro" id="IPR016722">
    <property type="entry name" value="DNA_pol_alpha_bsu"/>
</dbReference>
<comment type="subcellular location">
    <subcellularLocation>
        <location evidence="1 6">Nucleus</location>
    </subcellularLocation>
</comment>
<dbReference type="Pfam" id="PF08418">
    <property type="entry name" value="Pol_alpha_B_N"/>
    <property type="match status" value="1"/>
</dbReference>
<sequence length="642" mass="69293">MAVLSSAQIIETFEEYDYELDGGVATECVSLCKQYDHSAEDLFNSWEAYSLNRKLGTKMNKHHVEGFRDFIADAHRKKRSRESDTMPIGPIFYGKDDLEEEFDEQAARSALATPQSISNKKRVLGPMDAIRTPEIPGSSYQTPTPTWRSTPAADVASPDSAFAKRSQSRSVQATLNPELPKSGPESPASELKIDQLGAAVAPDARFMYDRLQDKVNSIEERILAFAAAVQEREGVAEFYPVQAASQDKVMVVGRVVCDSSEGRLNGASVMLEGSIKHSGGERVRLELRNLPSFSLFPGQIIAIEGNNPTGYCLVASRLISSIPAPMPRSLPADLPELMDTSSMLIAAGPFCSSEDVLYEPLAALVDYAIEHKVGALMLLGPFVDVEHPAMRSGALDVTFDELYQVAVLTKVQELCDAAGAQFKVVLQPSTRDAHTPMIYPQAALPLPGIASSSQLISISNPGLLQCNEMVIGSTSQDILKHLSGSEAFRSDTKGDDRLARLASHLLAQRSYYPLYPPPPGVAVDVSLNKAVPWKVSPDILLLPSDLGAFAKLLPCHSRPDGSPAAKPPSDAPISDTPTSINIPASKEGSVVCINPGRLTKGASGGTFAHLHLAPHPSRPSINESEGALHLIDQRLRVDIVRI</sequence>
<dbReference type="AlphaFoldDB" id="A0AAE0GLS8"/>
<dbReference type="GO" id="GO:0006270">
    <property type="term" value="P:DNA replication initiation"/>
    <property type="evidence" value="ECO:0007669"/>
    <property type="project" value="TreeGrafter"/>
</dbReference>
<name>A0AAE0GLS8_9CHLO</name>
<keyword evidence="12" id="KW-1185">Reference proteome</keyword>
<dbReference type="PIRSF" id="PIRSF018300">
    <property type="entry name" value="DNA_pol_alph_2"/>
    <property type="match status" value="1"/>
</dbReference>
<gene>
    <name evidence="11" type="ORF">CYMTET_11731</name>
</gene>
<dbReference type="PANTHER" id="PTHR23061:SF12">
    <property type="entry name" value="DNA POLYMERASE ALPHA SUBUNIT B"/>
    <property type="match status" value="1"/>
</dbReference>
<evidence type="ECO:0000313" key="12">
    <source>
        <dbReference type="Proteomes" id="UP001190700"/>
    </source>
</evidence>
<evidence type="ECO:0000259" key="8">
    <source>
        <dbReference type="Pfam" id="PF04042"/>
    </source>
</evidence>
<dbReference type="Gene3D" id="1.10.8.530">
    <property type="entry name" value="DNA polymerase alpha-primase, subunit B, N-terminal domain"/>
    <property type="match status" value="1"/>
</dbReference>
<comment type="function">
    <text evidence="6">Accessory subunit of the DNA polymerase alpha complex (also known as the alpha DNA polymerase-primase complex) which plays an essential role in the initiation of DNA synthesis.</text>
</comment>
<feature type="domain" description="DNA polymerase alpha subunit B OB" evidence="10">
    <location>
        <begin position="218"/>
        <end position="319"/>
    </location>
</feature>
<dbReference type="InterPro" id="IPR007185">
    <property type="entry name" value="DNA_pol_a/d/e_bsu"/>
</dbReference>
<evidence type="ECO:0000256" key="7">
    <source>
        <dbReference type="SAM" id="MobiDB-lite"/>
    </source>
</evidence>
<feature type="domain" description="DNA polymerase alpha/delta/epsilon subunit B" evidence="8">
    <location>
        <begin position="344"/>
        <end position="551"/>
    </location>
</feature>
<evidence type="ECO:0000256" key="6">
    <source>
        <dbReference type="PIRNR" id="PIRNR018300"/>
    </source>
</evidence>
<dbReference type="Proteomes" id="UP001190700">
    <property type="component" value="Unassembled WGS sequence"/>
</dbReference>
<feature type="domain" description="DNA polymerase alpha subunit B N-terminal" evidence="9">
    <location>
        <begin position="8"/>
        <end position="67"/>
    </location>
</feature>
<evidence type="ECO:0000256" key="2">
    <source>
        <dbReference type="ARBA" id="ARBA00007299"/>
    </source>
</evidence>
<dbReference type="PANTHER" id="PTHR23061">
    <property type="entry name" value="DNA POLYMERASE 2 ALPHA 70 KDA SUBUNIT"/>
    <property type="match status" value="1"/>
</dbReference>
<dbReference type="InterPro" id="IPR013627">
    <property type="entry name" value="Pol_alpha_B_N"/>
</dbReference>
<dbReference type="InterPro" id="IPR043034">
    <property type="entry name" value="DNA_pol_alpha_B_N_sf"/>
</dbReference>
<proteinExistence type="inferred from homology"/>
<feature type="region of interest" description="Disordered" evidence="7">
    <location>
        <begin position="122"/>
        <end position="190"/>
    </location>
</feature>
<evidence type="ECO:0000259" key="10">
    <source>
        <dbReference type="Pfam" id="PF22062"/>
    </source>
</evidence>
<evidence type="ECO:0000259" key="9">
    <source>
        <dbReference type="Pfam" id="PF08418"/>
    </source>
</evidence>
<accession>A0AAE0GLS8</accession>
<keyword evidence="5 6" id="KW-0539">Nucleus</keyword>
<evidence type="ECO:0000256" key="1">
    <source>
        <dbReference type="ARBA" id="ARBA00004123"/>
    </source>
</evidence>
<dbReference type="Gene3D" id="3.60.21.60">
    <property type="match status" value="2"/>
</dbReference>
<comment type="similarity">
    <text evidence="2 6">Belongs to the DNA polymerase alpha subunit B family.</text>
</comment>
<evidence type="ECO:0000256" key="4">
    <source>
        <dbReference type="ARBA" id="ARBA00022705"/>
    </source>
</evidence>
<dbReference type="GO" id="GO:0005658">
    <property type="term" value="C:alpha DNA polymerase:primase complex"/>
    <property type="evidence" value="ECO:0007669"/>
    <property type="project" value="TreeGrafter"/>
</dbReference>
<dbReference type="Pfam" id="PF22062">
    <property type="entry name" value="OB_DPOA2"/>
    <property type="match status" value="1"/>
</dbReference>
<dbReference type="InterPro" id="IPR054300">
    <property type="entry name" value="OB_DPOA2"/>
</dbReference>